<sequence>MEGGGSEGEGGVRVNRNNYWYRGEGKQGEEGRRGRGGRVERAARVWESEDRGGAREGRVRGVREAWRARQEGRGNTHLSAAQQVSLRPLSLARGKSACGGWRLPKFGKLVLV</sequence>
<proteinExistence type="predicted"/>
<evidence type="ECO:0000313" key="2">
    <source>
        <dbReference type="Proteomes" id="UP000324222"/>
    </source>
</evidence>
<dbReference type="Proteomes" id="UP000324222">
    <property type="component" value="Unassembled WGS sequence"/>
</dbReference>
<name>A0A5B7H2L8_PORTR</name>
<organism evidence="1 2">
    <name type="scientific">Portunus trituberculatus</name>
    <name type="common">Swimming crab</name>
    <name type="synonym">Neptunus trituberculatus</name>
    <dbReference type="NCBI Taxonomy" id="210409"/>
    <lineage>
        <taxon>Eukaryota</taxon>
        <taxon>Metazoa</taxon>
        <taxon>Ecdysozoa</taxon>
        <taxon>Arthropoda</taxon>
        <taxon>Crustacea</taxon>
        <taxon>Multicrustacea</taxon>
        <taxon>Malacostraca</taxon>
        <taxon>Eumalacostraca</taxon>
        <taxon>Eucarida</taxon>
        <taxon>Decapoda</taxon>
        <taxon>Pleocyemata</taxon>
        <taxon>Brachyura</taxon>
        <taxon>Eubrachyura</taxon>
        <taxon>Portunoidea</taxon>
        <taxon>Portunidae</taxon>
        <taxon>Portuninae</taxon>
        <taxon>Portunus</taxon>
    </lineage>
</organism>
<reference evidence="1 2" key="1">
    <citation type="submission" date="2019-05" db="EMBL/GenBank/DDBJ databases">
        <title>Another draft genome of Portunus trituberculatus and its Hox gene families provides insights of decapod evolution.</title>
        <authorList>
            <person name="Jeong J.-H."/>
            <person name="Song I."/>
            <person name="Kim S."/>
            <person name="Choi T."/>
            <person name="Kim D."/>
            <person name="Ryu S."/>
            <person name="Kim W."/>
        </authorList>
    </citation>
    <scope>NUCLEOTIDE SEQUENCE [LARGE SCALE GENOMIC DNA]</scope>
    <source>
        <tissue evidence="1">Muscle</tissue>
    </source>
</reference>
<evidence type="ECO:0000313" key="1">
    <source>
        <dbReference type="EMBL" id="MPC63895.1"/>
    </source>
</evidence>
<keyword evidence="2" id="KW-1185">Reference proteome</keyword>
<dbReference type="EMBL" id="VSRR010021390">
    <property type="protein sequence ID" value="MPC63895.1"/>
    <property type="molecule type" value="Genomic_DNA"/>
</dbReference>
<comment type="caution">
    <text evidence="1">The sequence shown here is derived from an EMBL/GenBank/DDBJ whole genome shotgun (WGS) entry which is preliminary data.</text>
</comment>
<accession>A0A5B7H2L8</accession>
<dbReference type="AlphaFoldDB" id="A0A5B7H2L8"/>
<protein>
    <submittedName>
        <fullName evidence="1">Uncharacterized protein</fullName>
    </submittedName>
</protein>
<gene>
    <name evidence="1" type="ORF">E2C01_058003</name>
</gene>